<dbReference type="PANTHER" id="PTHR22990">
    <property type="entry name" value="F-BOX ONLY PROTEIN"/>
    <property type="match status" value="1"/>
</dbReference>
<dbReference type="InterPro" id="IPR051550">
    <property type="entry name" value="SCF-Subunits/Alg-Epimerases"/>
</dbReference>
<evidence type="ECO:0000313" key="3">
    <source>
        <dbReference type="EMBL" id="UXY21902.1"/>
    </source>
</evidence>
<sequence length="568" mass="59071">MVARYLVSPHGGRRAYPDITSALAAAARRGRAALVEIAPGRYEEALTVQGEVQLAALGDPGSVVVSRSRGPVLDAFGSVRVHGLVLVGRDADVVGCHAGTLTLDHCDVRAHNGVSVHARPNTFVTLRDSVFLHGRALFSGANGLVERCRFTDATDNAVAVIEGADVSVRSSWIGGSMIHGVRVSGARAQVTGCELTGTGKAAVMADSQAELTVTDCAINAVHAEGVAFIEQSKGSVDDTRVFDAQHGIAVVSGADPVVRGCAFTECRDTGINVHTSGRGRFEDCEVFGAGNIAVFSTKGGAPEVHGCRISRGNVGIAVTDGGRGRFTRVEIEDLTSVALRVHDEARAVFEQVRVERCPSHLETRGNGGTTADVADSVFRDFGMSAAEVLGQSRVTLKGVSAERGVVGFGVGEEAQLFLHDCEVTAVSSCGAVGFGKGRLVARNLTVTGSEGLGLCGTDSARLDVMNSEFVDCATAGASFQGTSGGRLVDCSVTGTQGVAVLDNGRVDLVSLRTSLPVVEQTAEPVEPPPTIVNHYDGPVFNAEVHGAQLAWNNNNVIQQQNNEDGSST</sequence>
<dbReference type="Proteomes" id="UP001061298">
    <property type="component" value="Chromosome"/>
</dbReference>
<feature type="domain" description="Right handed beta helix" evidence="2">
    <location>
        <begin position="203"/>
        <end position="328"/>
    </location>
</feature>
<protein>
    <submittedName>
        <fullName evidence="3">Right-handed parallel beta-helix repeat-containing protein</fullName>
    </submittedName>
</protein>
<organism evidence="3 4">
    <name type="scientific">Streptomyces cynarae</name>
    <dbReference type="NCBI Taxonomy" id="2981134"/>
    <lineage>
        <taxon>Bacteria</taxon>
        <taxon>Bacillati</taxon>
        <taxon>Actinomycetota</taxon>
        <taxon>Actinomycetes</taxon>
        <taxon>Kitasatosporales</taxon>
        <taxon>Streptomycetaceae</taxon>
        <taxon>Streptomyces</taxon>
    </lineage>
</organism>
<reference evidence="3" key="1">
    <citation type="submission" date="2022-10" db="EMBL/GenBank/DDBJ databases">
        <authorList>
            <person name="Mo P."/>
        </authorList>
    </citation>
    <scope>NUCLEOTIDE SEQUENCE</scope>
    <source>
        <strain evidence="3">HUAS 13-4</strain>
    </source>
</reference>
<dbReference type="InterPro" id="IPR006626">
    <property type="entry name" value="PbH1"/>
</dbReference>
<dbReference type="SUPFAM" id="SSF51126">
    <property type="entry name" value="Pectin lyase-like"/>
    <property type="match status" value="3"/>
</dbReference>
<dbReference type="SMART" id="SM00710">
    <property type="entry name" value="PbH1"/>
    <property type="match status" value="10"/>
</dbReference>
<dbReference type="InterPro" id="IPR012334">
    <property type="entry name" value="Pectin_lyas_fold"/>
</dbReference>
<evidence type="ECO:0000256" key="1">
    <source>
        <dbReference type="ARBA" id="ARBA00022737"/>
    </source>
</evidence>
<dbReference type="Gene3D" id="2.160.20.10">
    <property type="entry name" value="Single-stranded right-handed beta-helix, Pectin lyase-like"/>
    <property type="match status" value="1"/>
</dbReference>
<keyword evidence="1" id="KW-0677">Repeat</keyword>
<dbReference type="EMBL" id="CP106793">
    <property type="protein sequence ID" value="UXY21902.1"/>
    <property type="molecule type" value="Genomic_DNA"/>
</dbReference>
<dbReference type="Pfam" id="PF13229">
    <property type="entry name" value="Beta_helix"/>
    <property type="match status" value="2"/>
</dbReference>
<feature type="domain" description="Right handed beta helix" evidence="2">
    <location>
        <begin position="367"/>
        <end position="505"/>
    </location>
</feature>
<evidence type="ECO:0000313" key="4">
    <source>
        <dbReference type="Proteomes" id="UP001061298"/>
    </source>
</evidence>
<keyword evidence="4" id="KW-1185">Reference proteome</keyword>
<dbReference type="InterPro" id="IPR011050">
    <property type="entry name" value="Pectin_lyase_fold/virulence"/>
</dbReference>
<accession>A0ABY6E6N6</accession>
<gene>
    <name evidence="3" type="ORF">N8I84_26785</name>
</gene>
<dbReference type="InterPro" id="IPR039448">
    <property type="entry name" value="Beta_helix"/>
</dbReference>
<dbReference type="RefSeq" id="WP_263232045.1">
    <property type="nucleotide sequence ID" value="NZ_CP106793.1"/>
</dbReference>
<name>A0ABY6E6N6_9ACTN</name>
<evidence type="ECO:0000259" key="2">
    <source>
        <dbReference type="Pfam" id="PF13229"/>
    </source>
</evidence>
<dbReference type="PANTHER" id="PTHR22990:SF15">
    <property type="entry name" value="F-BOX ONLY PROTEIN 10"/>
    <property type="match status" value="1"/>
</dbReference>
<proteinExistence type="predicted"/>